<evidence type="ECO:0000256" key="1">
    <source>
        <dbReference type="SAM" id="SignalP"/>
    </source>
</evidence>
<accession>A0A1I7S9C3</accession>
<organism evidence="3 5">
    <name type="scientific">Bursaphelenchus xylophilus</name>
    <name type="common">Pinewood nematode worm</name>
    <name type="synonym">Aphelenchoides xylophilus</name>
    <dbReference type="NCBI Taxonomy" id="6326"/>
    <lineage>
        <taxon>Eukaryota</taxon>
        <taxon>Metazoa</taxon>
        <taxon>Ecdysozoa</taxon>
        <taxon>Nematoda</taxon>
        <taxon>Chromadorea</taxon>
        <taxon>Rhabditida</taxon>
        <taxon>Tylenchina</taxon>
        <taxon>Tylenchomorpha</taxon>
        <taxon>Aphelenchoidea</taxon>
        <taxon>Aphelenchoididae</taxon>
        <taxon>Bursaphelenchus</taxon>
    </lineage>
</organism>
<gene>
    <name evidence="2" type="ORF">BXYJ_LOCUS4893</name>
</gene>
<reference evidence="2" key="2">
    <citation type="submission" date="2020-09" db="EMBL/GenBank/DDBJ databases">
        <authorList>
            <person name="Kikuchi T."/>
        </authorList>
    </citation>
    <scope>NUCLEOTIDE SEQUENCE</scope>
    <source>
        <strain evidence="2">Ka4C1</strain>
    </source>
</reference>
<name>A0A1I7S9C3_BURXY</name>
<dbReference type="AlphaFoldDB" id="A0A1I7S9C3"/>
<protein>
    <submittedName>
        <fullName evidence="2">(pine wood nematode) hypothetical protein</fullName>
    </submittedName>
</protein>
<evidence type="ECO:0000313" key="2">
    <source>
        <dbReference type="EMBL" id="CAD5217154.1"/>
    </source>
</evidence>
<proteinExistence type="predicted"/>
<evidence type="ECO:0000313" key="4">
    <source>
        <dbReference type="Proteomes" id="UP000659654"/>
    </source>
</evidence>
<dbReference type="Proteomes" id="UP000095284">
    <property type="component" value="Unplaced"/>
</dbReference>
<keyword evidence="4" id="KW-1185">Reference proteome</keyword>
<evidence type="ECO:0000313" key="5">
    <source>
        <dbReference type="WBParaSite" id="BXY_0961900.1"/>
    </source>
</evidence>
<feature type="chain" id="PRO_5035359893" evidence="1">
    <location>
        <begin position="17"/>
        <end position="259"/>
    </location>
</feature>
<dbReference type="EMBL" id="CAJFCV020000002">
    <property type="protein sequence ID" value="CAG9100515.1"/>
    <property type="molecule type" value="Genomic_DNA"/>
</dbReference>
<dbReference type="EMBL" id="CAJFDI010000002">
    <property type="protein sequence ID" value="CAD5217154.1"/>
    <property type="molecule type" value="Genomic_DNA"/>
</dbReference>
<reference evidence="5" key="1">
    <citation type="submission" date="2016-11" db="UniProtKB">
        <authorList>
            <consortium name="WormBaseParasite"/>
        </authorList>
    </citation>
    <scope>IDENTIFICATION</scope>
</reference>
<keyword evidence="1" id="KW-0732">Signal</keyword>
<sequence length="259" mass="29772">MKFLMPLLIFAVQISAKTVSNGLDGYLDHDLSEMVRLTHKLHKIYKEGGYNVNPIELGIGVNYFIFRTGQLAQNHGIRLHSAQQLSHTLLLGIPDDDLFGDALVKFIEQLKELRTAIIEELSDNYVSYIDEIIEMLETMRERKQILKVFTAIAQQRNLNETGERLLSLFFRSLHEAFAAGERSKKLNPVETAKEIRERLLKLDPEKPLGPDYDDYLANLKELFDELLDNNAKRKSIRTLDKLLKLLKPVCSECKKEDDS</sequence>
<evidence type="ECO:0000313" key="3">
    <source>
        <dbReference type="Proteomes" id="UP000095284"/>
    </source>
</evidence>
<dbReference type="Proteomes" id="UP000582659">
    <property type="component" value="Unassembled WGS sequence"/>
</dbReference>
<feature type="signal peptide" evidence="1">
    <location>
        <begin position="1"/>
        <end position="16"/>
    </location>
</feature>
<dbReference type="Proteomes" id="UP000659654">
    <property type="component" value="Unassembled WGS sequence"/>
</dbReference>
<dbReference type="WBParaSite" id="BXY_0961900.1">
    <property type="protein sequence ID" value="BXY_0961900.1"/>
    <property type="gene ID" value="BXY_0961900"/>
</dbReference>